<dbReference type="Proteomes" id="UP000183053">
    <property type="component" value="Unassembled WGS sequence"/>
</dbReference>
<proteinExistence type="predicted"/>
<keyword evidence="1" id="KW-0472">Membrane</keyword>
<protein>
    <submittedName>
        <fullName evidence="2">Uncharacterized protein</fullName>
    </submittedName>
</protein>
<dbReference type="AlphaFoldDB" id="A0A1H1C6Y4"/>
<feature type="transmembrane region" description="Helical" evidence="1">
    <location>
        <begin position="7"/>
        <end position="28"/>
    </location>
</feature>
<accession>A0A1H1C6Y4</accession>
<gene>
    <name evidence="2" type="ORF">SAMN04489765_1047</name>
</gene>
<keyword evidence="3" id="KW-1185">Reference proteome</keyword>
<evidence type="ECO:0000256" key="1">
    <source>
        <dbReference type="SAM" id="Phobius"/>
    </source>
</evidence>
<keyword evidence="1" id="KW-1133">Transmembrane helix</keyword>
<organism evidence="2 3">
    <name type="scientific">Tsukamurella pulmonis</name>
    <dbReference type="NCBI Taxonomy" id="47312"/>
    <lineage>
        <taxon>Bacteria</taxon>
        <taxon>Bacillati</taxon>
        <taxon>Actinomycetota</taxon>
        <taxon>Actinomycetes</taxon>
        <taxon>Mycobacteriales</taxon>
        <taxon>Tsukamurellaceae</taxon>
        <taxon>Tsukamurella</taxon>
    </lineage>
</organism>
<sequence length="32" mass="3600">MVIFFEILMAVASVAIFAFAVFVMYRVLTDGQ</sequence>
<reference evidence="3" key="1">
    <citation type="submission" date="2016-10" db="EMBL/GenBank/DDBJ databases">
        <authorList>
            <person name="Varghese N."/>
            <person name="Submissions S."/>
        </authorList>
    </citation>
    <scope>NUCLEOTIDE SEQUENCE [LARGE SCALE GENOMIC DNA]</scope>
    <source>
        <strain evidence="3">DSM 44142</strain>
    </source>
</reference>
<evidence type="ECO:0000313" key="2">
    <source>
        <dbReference type="EMBL" id="SDQ59810.1"/>
    </source>
</evidence>
<name>A0A1H1C6Y4_9ACTN</name>
<dbReference type="EMBL" id="FNLF01000002">
    <property type="protein sequence ID" value="SDQ59810.1"/>
    <property type="molecule type" value="Genomic_DNA"/>
</dbReference>
<keyword evidence="1" id="KW-0812">Transmembrane</keyword>
<evidence type="ECO:0000313" key="3">
    <source>
        <dbReference type="Proteomes" id="UP000183053"/>
    </source>
</evidence>